<comment type="caution">
    <text evidence="2">The sequence shown here is derived from an EMBL/GenBank/DDBJ whole genome shotgun (WGS) entry which is preliminary data.</text>
</comment>
<dbReference type="EMBL" id="VFPJ01000001">
    <property type="protein sequence ID" value="TQM41186.1"/>
    <property type="molecule type" value="Genomic_DNA"/>
</dbReference>
<sequence length="423" mass="49524">MFLLNANVMIKIVSLFFLLIIFNLNAQIEKEISPPYNIKTVTFVQNGQNVTPFFQLGDNFSLEFDDLFGNEANYYYSITMCDYDWKVAEMSKNEYILGFDDMRIQDYTNSFNTLQIYSHYKISFPNKNTQIKLSGNYMLKILNEDKEVIFAKKMVLYENMAQVALQVRRTRQTLELNYKHNLDFTINSNVLNFQNPLSNVKVVLMQNGQWQNAISNIKPQYTIGNDLIYRYDKETQFWAGNEFLYFDSKDIRIPTNVISFVDSNSGVYNTHLYANTYRSRFPYTFYPDINGNFVIRRLNAENSSIEADYSWVFFTLKAPNYSGVKDIYINGMFNNYAFSPENKMDYNADTGYYEKAIMIKQGFVNYQYVLKNTDGTIDEDHAVDGNFYQTENNYAVLVYYRENGGRYDRVIAKGDANSTQIIN</sequence>
<protein>
    <submittedName>
        <fullName evidence="2">Uncharacterized protein DUF5103</fullName>
    </submittedName>
</protein>
<organism evidence="2 3">
    <name type="scientific">Flavobacterium branchiophilum</name>
    <dbReference type="NCBI Taxonomy" id="55197"/>
    <lineage>
        <taxon>Bacteria</taxon>
        <taxon>Pseudomonadati</taxon>
        <taxon>Bacteroidota</taxon>
        <taxon>Flavobacteriia</taxon>
        <taxon>Flavobacteriales</taxon>
        <taxon>Flavobacteriaceae</taxon>
        <taxon>Flavobacterium</taxon>
    </lineage>
</organism>
<evidence type="ECO:0000313" key="2">
    <source>
        <dbReference type="EMBL" id="TQM41186.1"/>
    </source>
</evidence>
<name>A0A543G523_9FLAO</name>
<dbReference type="AlphaFoldDB" id="A0A543G523"/>
<reference evidence="2 3" key="1">
    <citation type="submission" date="2019-06" db="EMBL/GenBank/DDBJ databases">
        <title>Genomic Encyclopedia of Archaeal and Bacterial Type Strains, Phase II (KMG-II): from individual species to whole genera.</title>
        <authorList>
            <person name="Goeker M."/>
        </authorList>
    </citation>
    <scope>NUCLEOTIDE SEQUENCE [LARGE SCALE GENOMIC DNA]</scope>
    <source>
        <strain evidence="2 3">DSM 24789</strain>
    </source>
</reference>
<dbReference type="InterPro" id="IPR031345">
    <property type="entry name" value="T9SS_Plug_N"/>
</dbReference>
<gene>
    <name evidence="2" type="ORF">BC670_2128</name>
</gene>
<feature type="domain" description="Type 9 secretion system plug protein N-terminal" evidence="1">
    <location>
        <begin position="38"/>
        <end position="158"/>
    </location>
</feature>
<dbReference type="Proteomes" id="UP000320773">
    <property type="component" value="Unassembled WGS sequence"/>
</dbReference>
<dbReference type="Pfam" id="PF17116">
    <property type="entry name" value="T9SS_plug_1st"/>
    <property type="match status" value="1"/>
</dbReference>
<evidence type="ECO:0000313" key="3">
    <source>
        <dbReference type="Proteomes" id="UP000320773"/>
    </source>
</evidence>
<dbReference type="Gene3D" id="2.60.40.10">
    <property type="entry name" value="Immunoglobulins"/>
    <property type="match status" value="1"/>
</dbReference>
<accession>A0A543G523</accession>
<proteinExistence type="predicted"/>
<dbReference type="InterPro" id="IPR013783">
    <property type="entry name" value="Ig-like_fold"/>
</dbReference>
<evidence type="ECO:0000259" key="1">
    <source>
        <dbReference type="Pfam" id="PF17116"/>
    </source>
</evidence>